<dbReference type="Proteomes" id="UP000076858">
    <property type="component" value="Unassembled WGS sequence"/>
</dbReference>
<evidence type="ECO:0000313" key="2">
    <source>
        <dbReference type="EMBL" id="KZS04204.1"/>
    </source>
</evidence>
<sequence length="60" mass="6590">MHAVLFLSLVSAAEDAGVQHWAAKITGLDGNCDAPLVIWLIELPIIHQPSRLVVTYLLLR</sequence>
<keyword evidence="3" id="KW-1185">Reference proteome</keyword>
<feature type="chain" id="PRO_5012904417" evidence="1">
    <location>
        <begin position="16"/>
        <end position="60"/>
    </location>
</feature>
<evidence type="ECO:0000313" key="3">
    <source>
        <dbReference type="Proteomes" id="UP000076858"/>
    </source>
</evidence>
<dbReference type="EMBL" id="LRGB01003123">
    <property type="protein sequence ID" value="KZS04204.1"/>
    <property type="molecule type" value="Genomic_DNA"/>
</dbReference>
<keyword evidence="1" id="KW-0732">Signal</keyword>
<feature type="signal peptide" evidence="1">
    <location>
        <begin position="1"/>
        <end position="15"/>
    </location>
</feature>
<proteinExistence type="predicted"/>
<organism evidence="2 3">
    <name type="scientific">Daphnia magna</name>
    <dbReference type="NCBI Taxonomy" id="35525"/>
    <lineage>
        <taxon>Eukaryota</taxon>
        <taxon>Metazoa</taxon>
        <taxon>Ecdysozoa</taxon>
        <taxon>Arthropoda</taxon>
        <taxon>Crustacea</taxon>
        <taxon>Branchiopoda</taxon>
        <taxon>Diplostraca</taxon>
        <taxon>Cladocera</taxon>
        <taxon>Anomopoda</taxon>
        <taxon>Daphniidae</taxon>
        <taxon>Daphnia</taxon>
    </lineage>
</organism>
<comment type="caution">
    <text evidence="2">The sequence shown here is derived from an EMBL/GenBank/DDBJ whole genome shotgun (WGS) entry which is preliminary data.</text>
</comment>
<gene>
    <name evidence="2" type="ORF">APZ42_032501</name>
</gene>
<dbReference type="AlphaFoldDB" id="A0A164LKN5"/>
<name>A0A164LKN5_9CRUS</name>
<protein>
    <submittedName>
        <fullName evidence="2">Uncharacterized protein</fullName>
    </submittedName>
</protein>
<accession>A0A164LKN5</accession>
<reference evidence="2 3" key="1">
    <citation type="submission" date="2016-03" db="EMBL/GenBank/DDBJ databases">
        <title>EvidentialGene: Evidence-directed Construction of Genes on Genomes.</title>
        <authorList>
            <person name="Gilbert D.G."/>
            <person name="Choi J.-H."/>
            <person name="Mockaitis K."/>
            <person name="Colbourne J."/>
            <person name="Pfrender M."/>
        </authorList>
    </citation>
    <scope>NUCLEOTIDE SEQUENCE [LARGE SCALE GENOMIC DNA]</scope>
    <source>
        <strain evidence="2 3">Xinb3</strain>
        <tissue evidence="2">Complete organism</tissue>
    </source>
</reference>
<evidence type="ECO:0000256" key="1">
    <source>
        <dbReference type="SAM" id="SignalP"/>
    </source>
</evidence>